<organism evidence="2 3">
    <name type="scientific">Saccharopolyspora thermophila</name>
    <dbReference type="NCBI Taxonomy" id="89367"/>
    <lineage>
        <taxon>Bacteria</taxon>
        <taxon>Bacillati</taxon>
        <taxon>Actinomycetota</taxon>
        <taxon>Actinomycetes</taxon>
        <taxon>Pseudonocardiales</taxon>
        <taxon>Pseudonocardiaceae</taxon>
        <taxon>Saccharopolyspora</taxon>
    </lineage>
</organism>
<dbReference type="Proteomes" id="UP001500220">
    <property type="component" value="Unassembled WGS sequence"/>
</dbReference>
<dbReference type="Pfam" id="PF07366">
    <property type="entry name" value="SnoaL"/>
    <property type="match status" value="1"/>
</dbReference>
<comment type="caution">
    <text evidence="2">The sequence shown here is derived from an EMBL/GenBank/DDBJ whole genome shotgun (WGS) entry which is preliminary data.</text>
</comment>
<dbReference type="EMBL" id="BAAAHC010000009">
    <property type="protein sequence ID" value="GAA0521597.1"/>
    <property type="molecule type" value="Genomic_DNA"/>
</dbReference>
<evidence type="ECO:0000313" key="4">
    <source>
        <dbReference type="Proteomes" id="UP001500220"/>
    </source>
</evidence>
<reference evidence="2 3" key="1">
    <citation type="journal article" date="2014" name="Int. J. Syst. Evol. Microbiol.">
        <title>Complete genome sequence of Corynebacterium casei LMG S-19264T (=DSM 44701T), isolated from a smear-ripened cheese.</title>
        <authorList>
            <consortium name="US DOE Joint Genome Institute (JGI-PGF)"/>
            <person name="Walter F."/>
            <person name="Albersmeier A."/>
            <person name="Kalinowski J."/>
            <person name="Ruckert C."/>
        </authorList>
    </citation>
    <scope>NUCLEOTIDE SEQUENCE [LARGE SCALE GENOMIC DNA]</scope>
    <source>
        <strain evidence="2 3">CGMCC 4.7206</strain>
    </source>
</reference>
<dbReference type="Gene3D" id="3.10.450.50">
    <property type="match status" value="1"/>
</dbReference>
<accession>A0A917JMM3</accession>
<keyword evidence="4" id="KW-1185">Reference proteome</keyword>
<sequence length="145" mass="16143">MTVMTTMLERVTDAWTRAWGNGDTAAFEKLVDAGYVRHSKSGEESIQQVVRQIEEQHAAFSGFSMRILRAIEDDNLVAIHWESTGTHTGEYMGVPPTGRTVTVTGASFVAHRNGKITDESVVWDPRELLSAVGIWHLGDQRKRST</sequence>
<evidence type="ECO:0000313" key="3">
    <source>
        <dbReference type="Proteomes" id="UP000597989"/>
    </source>
</evidence>
<evidence type="ECO:0008006" key="5">
    <source>
        <dbReference type="Google" id="ProtNLM"/>
    </source>
</evidence>
<dbReference type="SUPFAM" id="SSF54427">
    <property type="entry name" value="NTF2-like"/>
    <property type="match status" value="1"/>
</dbReference>
<dbReference type="AlphaFoldDB" id="A0A917JMM3"/>
<dbReference type="InterPro" id="IPR032710">
    <property type="entry name" value="NTF2-like_dom_sf"/>
</dbReference>
<dbReference type="InterPro" id="IPR009959">
    <property type="entry name" value="Cyclase_SnoaL-like"/>
</dbReference>
<evidence type="ECO:0000313" key="2">
    <source>
        <dbReference type="EMBL" id="GGI76695.1"/>
    </source>
</evidence>
<reference evidence="1 4" key="2">
    <citation type="journal article" date="2019" name="Int. J. Syst. Evol. Microbiol.">
        <title>The Global Catalogue of Microorganisms (GCM) 10K type strain sequencing project: providing services to taxonomists for standard genome sequencing and annotation.</title>
        <authorList>
            <consortium name="The Broad Institute Genomics Platform"/>
            <consortium name="The Broad Institute Genome Sequencing Center for Infectious Disease"/>
            <person name="Wu L."/>
            <person name="Ma J."/>
        </authorList>
    </citation>
    <scope>NUCLEOTIDE SEQUENCE [LARGE SCALE GENOMIC DNA]</scope>
    <source>
        <strain evidence="1 4">JCM 10664</strain>
    </source>
</reference>
<gene>
    <name evidence="1" type="ORF">GCM10009545_24630</name>
    <name evidence="2" type="ORF">GCM10011581_12240</name>
</gene>
<proteinExistence type="predicted"/>
<reference evidence="1" key="4">
    <citation type="submission" date="2023-12" db="EMBL/GenBank/DDBJ databases">
        <authorList>
            <person name="Sun Q."/>
            <person name="Inoue M."/>
        </authorList>
    </citation>
    <scope>NUCLEOTIDE SEQUENCE</scope>
    <source>
        <strain evidence="1">JCM 10664</strain>
    </source>
</reference>
<name>A0A917JMM3_9PSEU</name>
<dbReference type="GO" id="GO:0030638">
    <property type="term" value="P:polyketide metabolic process"/>
    <property type="evidence" value="ECO:0007669"/>
    <property type="project" value="InterPro"/>
</dbReference>
<dbReference type="PANTHER" id="PTHR38436">
    <property type="entry name" value="POLYKETIDE CYCLASE SNOAL-LIKE DOMAIN"/>
    <property type="match status" value="1"/>
</dbReference>
<reference evidence="2" key="3">
    <citation type="submission" date="2020-09" db="EMBL/GenBank/DDBJ databases">
        <authorList>
            <person name="Sun Q."/>
            <person name="Zhou Y."/>
        </authorList>
    </citation>
    <scope>NUCLEOTIDE SEQUENCE</scope>
    <source>
        <strain evidence="2">CGMCC 4.7206</strain>
    </source>
</reference>
<dbReference type="RefSeq" id="WP_229679865.1">
    <property type="nucleotide sequence ID" value="NZ_BAAAHC010000009.1"/>
</dbReference>
<dbReference type="PANTHER" id="PTHR38436:SF1">
    <property type="entry name" value="ESTER CYCLASE"/>
    <property type="match status" value="1"/>
</dbReference>
<evidence type="ECO:0000313" key="1">
    <source>
        <dbReference type="EMBL" id="GAA0521597.1"/>
    </source>
</evidence>
<dbReference type="Proteomes" id="UP000597989">
    <property type="component" value="Unassembled WGS sequence"/>
</dbReference>
<dbReference type="EMBL" id="BMMT01000002">
    <property type="protein sequence ID" value="GGI76695.1"/>
    <property type="molecule type" value="Genomic_DNA"/>
</dbReference>
<protein>
    <recommendedName>
        <fullName evidence="5">Ester cyclase</fullName>
    </recommendedName>
</protein>